<proteinExistence type="predicted"/>
<dbReference type="AlphaFoldDB" id="A0A8J8SUB2"/>
<evidence type="ECO:0000313" key="1">
    <source>
        <dbReference type="EMBL" id="TNV71177.1"/>
    </source>
</evidence>
<name>A0A8J8SUB2_HALGN</name>
<dbReference type="Proteomes" id="UP000785679">
    <property type="component" value="Unassembled WGS sequence"/>
</dbReference>
<protein>
    <submittedName>
        <fullName evidence="1">Uncharacterized protein</fullName>
    </submittedName>
</protein>
<evidence type="ECO:0000313" key="2">
    <source>
        <dbReference type="Proteomes" id="UP000785679"/>
    </source>
</evidence>
<comment type="caution">
    <text evidence="1">The sequence shown here is derived from an EMBL/GenBank/DDBJ whole genome shotgun (WGS) entry which is preliminary data.</text>
</comment>
<organism evidence="1 2">
    <name type="scientific">Halteria grandinella</name>
    <dbReference type="NCBI Taxonomy" id="5974"/>
    <lineage>
        <taxon>Eukaryota</taxon>
        <taxon>Sar</taxon>
        <taxon>Alveolata</taxon>
        <taxon>Ciliophora</taxon>
        <taxon>Intramacronucleata</taxon>
        <taxon>Spirotrichea</taxon>
        <taxon>Stichotrichia</taxon>
        <taxon>Sporadotrichida</taxon>
        <taxon>Halteriidae</taxon>
        <taxon>Halteria</taxon>
    </lineage>
</organism>
<accession>A0A8J8SUB2</accession>
<dbReference type="EMBL" id="RRYP01030395">
    <property type="protein sequence ID" value="TNV71177.1"/>
    <property type="molecule type" value="Genomic_DNA"/>
</dbReference>
<keyword evidence="2" id="KW-1185">Reference proteome</keyword>
<reference evidence="1" key="1">
    <citation type="submission" date="2019-06" db="EMBL/GenBank/DDBJ databases">
        <authorList>
            <person name="Zheng W."/>
        </authorList>
    </citation>
    <scope>NUCLEOTIDE SEQUENCE</scope>
    <source>
        <strain evidence="1">QDHG01</strain>
    </source>
</reference>
<gene>
    <name evidence="1" type="ORF">FGO68_gene1389</name>
</gene>
<sequence length="320" mass="36248">MHLIQDTSPREFPLQKQGITPSGFKYGFNQKPSLIKTTSQKDRYQLIQKHLEKVINIKSLSKQLKSGPIMESIGLQCNQPSQSNFYSKQSRQSIMKQSSIEQLPLNVLKGQLQELKEESTINSNKRATALVKKSIEHTMWDKWKDVTSSRGSACSNEDISHHSEDEGGQTPIYYKQKAKGTIKDFKLINKAIPIAQARNSKTAMHNPQYIRASQTSWQQYYPTGPKQKPIPVRYNSKSQTRQLPQTAFQPNAMMVVENAFEDAPRFSSPCGHRVNSLCSCSSNGLALLSASNQYSNHIEAFINSKRAIEEKSRFLHSRSP</sequence>